<sequence length="562" mass="63168">MAKVDYKVSVLVEKIARRELQLPEMQRKYVWTATKVRDLLDSLYRGYPSGVILTWEPAGHVETTDFAVATEAGGMKPLLLLDGQQRLTSLSAVLRGEPVKVKNRSRPVEILFNLDHPDELTFITEVGDDSESNEDADDPDEAEDDLLTRVKRRTFVVASNQLLALPNWIRVTDVFKKEEGEILQQVGLTGFGDPRYSKYSARLKALKAIENYEYRVDVLESTKSYEEVTEIFVRVNSLGTKLRSSDLALAQITAKWNGSLAMFNAYQALLAGRGFDLDLGVHLKTLVSLITGQSRFLTVGSLSRSQLEDGWERTMRALNFAIDFAKNNLHIDSPSLLSSPFLLITLAYWADQRGYRSAPEDAQNFSQWFLTANAKGRYSRGSSETLLDQDLAALREGGGAAELNQRLVQQVGRLAFTPADLAGRTARSGAFKTMFLAFRANGAQDWTTNLKISPKHADKADKIEFHHIFPKAYMREARKDLDPRLVDDIANLAFIGARTNKEISAQAPMEYASWFPEKVLKAQLVEFPDGTGAPERFEKFIENRRNALTREINKFLGLSEIQ</sequence>
<proteinExistence type="predicted"/>
<dbReference type="PANTHER" id="PTHR37292:SF2">
    <property type="entry name" value="DUF262 DOMAIN-CONTAINING PROTEIN"/>
    <property type="match status" value="1"/>
</dbReference>
<evidence type="ECO:0000313" key="3">
    <source>
        <dbReference type="Proteomes" id="UP000802392"/>
    </source>
</evidence>
<dbReference type="EMBL" id="JAAOZD010000005">
    <property type="protein sequence ID" value="NIJ02271.1"/>
    <property type="molecule type" value="Genomic_DNA"/>
</dbReference>
<dbReference type="Pfam" id="PF03235">
    <property type="entry name" value="GmrSD_N"/>
    <property type="match status" value="1"/>
</dbReference>
<evidence type="ECO:0000313" key="2">
    <source>
        <dbReference type="EMBL" id="NIJ02271.1"/>
    </source>
</evidence>
<name>A0ABX0TMC0_9MICC</name>
<comment type="caution">
    <text evidence="2">The sequence shown here is derived from an EMBL/GenBank/DDBJ whole genome shotgun (WGS) entry which is preliminary data.</text>
</comment>
<keyword evidence="3" id="KW-1185">Reference proteome</keyword>
<dbReference type="PANTHER" id="PTHR37292">
    <property type="entry name" value="VNG6097C"/>
    <property type="match status" value="1"/>
</dbReference>
<dbReference type="RefSeq" id="WP_167267326.1">
    <property type="nucleotide sequence ID" value="NZ_BAAAVO010000002.1"/>
</dbReference>
<protein>
    <recommendedName>
        <fullName evidence="1">GmrSD restriction endonucleases N-terminal domain-containing protein</fullName>
    </recommendedName>
</protein>
<dbReference type="InterPro" id="IPR004919">
    <property type="entry name" value="GmrSD_N"/>
</dbReference>
<reference evidence="2 3" key="1">
    <citation type="submission" date="2020-03" db="EMBL/GenBank/DDBJ databases">
        <title>Genomic Encyclopedia of Type Strains, Phase III (KMG-III): the genomes of soil and plant-associated and newly described type strains.</title>
        <authorList>
            <person name="Whitman W."/>
        </authorList>
    </citation>
    <scope>NUCLEOTIDE SEQUENCE [LARGE SCALE GENOMIC DNA]</scope>
    <source>
        <strain evidence="2 3">CECT 4207</strain>
    </source>
</reference>
<dbReference type="Proteomes" id="UP000802392">
    <property type="component" value="Unassembled WGS sequence"/>
</dbReference>
<evidence type="ECO:0000259" key="1">
    <source>
        <dbReference type="Pfam" id="PF03235"/>
    </source>
</evidence>
<accession>A0ABX0TMC0</accession>
<gene>
    <name evidence="2" type="ORF">FHR86_002612</name>
</gene>
<organism evidence="2 3">
    <name type="scientific">Paenarthrobacter ilicis</name>
    <dbReference type="NCBI Taxonomy" id="43665"/>
    <lineage>
        <taxon>Bacteria</taxon>
        <taxon>Bacillati</taxon>
        <taxon>Actinomycetota</taxon>
        <taxon>Actinomycetes</taxon>
        <taxon>Micrococcales</taxon>
        <taxon>Micrococcaceae</taxon>
        <taxon>Paenarthrobacter</taxon>
    </lineage>
</organism>
<feature type="domain" description="GmrSD restriction endonucleases N-terminal" evidence="1">
    <location>
        <begin position="11"/>
        <end position="252"/>
    </location>
</feature>